<dbReference type="Pfam" id="PF07568">
    <property type="entry name" value="HisKA_2"/>
    <property type="match status" value="1"/>
</dbReference>
<feature type="domain" description="PAC" evidence="9">
    <location>
        <begin position="82"/>
        <end position="133"/>
    </location>
</feature>
<keyword evidence="7" id="KW-0067">ATP-binding</keyword>
<dbReference type="Proteomes" id="UP000651852">
    <property type="component" value="Unassembled WGS sequence"/>
</dbReference>
<proteinExistence type="predicted"/>
<dbReference type="PANTHER" id="PTHR41523">
    <property type="entry name" value="TWO-COMPONENT SYSTEM SENSOR PROTEIN"/>
    <property type="match status" value="1"/>
</dbReference>
<keyword evidence="6" id="KW-0418">Kinase</keyword>
<dbReference type="InterPro" id="IPR001610">
    <property type="entry name" value="PAC"/>
</dbReference>
<evidence type="ECO:0000256" key="4">
    <source>
        <dbReference type="ARBA" id="ARBA00022679"/>
    </source>
</evidence>
<protein>
    <recommendedName>
        <fullName evidence="2">histidine kinase</fullName>
        <ecNumber evidence="2">2.7.13.3</ecNumber>
    </recommendedName>
</protein>
<dbReference type="CDD" id="cd16936">
    <property type="entry name" value="HATPase_RsbW-like"/>
    <property type="match status" value="1"/>
</dbReference>
<evidence type="ECO:0000313" key="10">
    <source>
        <dbReference type="EMBL" id="MBC3948488.1"/>
    </source>
</evidence>
<evidence type="ECO:0000256" key="1">
    <source>
        <dbReference type="ARBA" id="ARBA00000085"/>
    </source>
</evidence>
<evidence type="ECO:0000256" key="5">
    <source>
        <dbReference type="ARBA" id="ARBA00022741"/>
    </source>
</evidence>
<dbReference type="InterPro" id="IPR011495">
    <property type="entry name" value="Sig_transdc_His_kin_sub2_dim/P"/>
</dbReference>
<dbReference type="EC" id="2.7.13.3" evidence="2"/>
<dbReference type="InterPro" id="IPR013655">
    <property type="entry name" value="PAS_fold_3"/>
</dbReference>
<comment type="caution">
    <text evidence="10">The sequence shown here is derived from an EMBL/GenBank/DDBJ whole genome shotgun (WGS) entry which is preliminary data.</text>
</comment>
<keyword evidence="4" id="KW-0808">Transferase</keyword>
<dbReference type="RefSeq" id="WP_187520261.1">
    <property type="nucleotide sequence ID" value="NZ_JACONW010000003.1"/>
</dbReference>
<dbReference type="PROSITE" id="PS50113">
    <property type="entry name" value="PAC"/>
    <property type="match status" value="1"/>
</dbReference>
<dbReference type="InterPro" id="IPR000014">
    <property type="entry name" value="PAS"/>
</dbReference>
<dbReference type="InterPro" id="IPR035965">
    <property type="entry name" value="PAS-like_dom_sf"/>
</dbReference>
<dbReference type="PANTHER" id="PTHR41523:SF8">
    <property type="entry name" value="ETHYLENE RESPONSE SENSOR PROTEIN"/>
    <property type="match status" value="1"/>
</dbReference>
<evidence type="ECO:0000256" key="6">
    <source>
        <dbReference type="ARBA" id="ARBA00022777"/>
    </source>
</evidence>
<dbReference type="InterPro" id="IPR036890">
    <property type="entry name" value="HATPase_C_sf"/>
</dbReference>
<reference evidence="10 11" key="1">
    <citation type="submission" date="2020-08" db="EMBL/GenBank/DDBJ databases">
        <title>Putative novel bacterial strains isolated from necrotic wheat leaf tissues caused by Xanthomonas translucens.</title>
        <authorList>
            <person name="Tambong J.T."/>
        </authorList>
    </citation>
    <scope>NUCLEOTIDE SEQUENCE [LARGE SCALE GENOMIC DNA]</scope>
    <source>
        <strain evidence="10 11">DOAB 1069</strain>
    </source>
</reference>
<keyword evidence="8" id="KW-0843">Virulence</keyword>
<dbReference type="Pfam" id="PF08447">
    <property type="entry name" value="PAS_3"/>
    <property type="match status" value="1"/>
</dbReference>
<organism evidence="10 11">
    <name type="scientific">Pseudomonas folii</name>
    <dbReference type="NCBI Taxonomy" id="2762593"/>
    <lineage>
        <taxon>Bacteria</taxon>
        <taxon>Pseudomonadati</taxon>
        <taxon>Pseudomonadota</taxon>
        <taxon>Gammaproteobacteria</taxon>
        <taxon>Pseudomonadales</taxon>
        <taxon>Pseudomonadaceae</taxon>
        <taxon>Pseudomonas</taxon>
    </lineage>
</organism>
<dbReference type="InterPro" id="IPR000700">
    <property type="entry name" value="PAS-assoc_C"/>
</dbReference>
<dbReference type="Gene3D" id="3.30.450.20">
    <property type="entry name" value="PAS domain"/>
    <property type="match status" value="1"/>
</dbReference>
<accession>A0ABR7AU87</accession>
<evidence type="ECO:0000256" key="7">
    <source>
        <dbReference type="ARBA" id="ARBA00022840"/>
    </source>
</evidence>
<comment type="catalytic activity">
    <reaction evidence="1">
        <text>ATP + protein L-histidine = ADP + protein N-phospho-L-histidine.</text>
        <dbReference type="EC" id="2.7.13.3"/>
    </reaction>
</comment>
<evidence type="ECO:0000256" key="3">
    <source>
        <dbReference type="ARBA" id="ARBA00022553"/>
    </source>
</evidence>
<gene>
    <name evidence="10" type="ORF">H8S59_01715</name>
</gene>
<dbReference type="Gene3D" id="3.30.565.10">
    <property type="entry name" value="Histidine kinase-like ATPase, C-terminal domain"/>
    <property type="match status" value="1"/>
</dbReference>
<dbReference type="CDD" id="cd00130">
    <property type="entry name" value="PAS"/>
    <property type="match status" value="1"/>
</dbReference>
<name>A0ABR7AU87_9PSED</name>
<dbReference type="NCBIfam" id="TIGR00229">
    <property type="entry name" value="sensory_box"/>
    <property type="match status" value="1"/>
</dbReference>
<keyword evidence="11" id="KW-1185">Reference proteome</keyword>
<sequence>MNDESPELAGIDFEELADNAPVMIWRSRTDQLCDWFNKPWREFSGRSLEELYGSGWLQDVHPEDQALCQLVFTNAFAVRELFSMRYRMRRHDGVYRWFLNNGRPYFREGEFSGFFGTCIDITDEKEMEAYQKVLLAELNHRVKNNLQLIISFMQLSLLKAEGEEAKALMRDAMNRVQGVGVIQAELHKAVTGKIDLAVYLPNLARAALTAETGDATALEVDVKSVHVTMQFASDIGLIVNELMTNTVKHGSSRTSPVELSIRKEADREVEIVIADHGVGFEQRQVGNQPTKGSRLRGLGLVDALASRCKATVTRENSNGALTRIRFSLLD</sequence>
<dbReference type="SMART" id="SM00086">
    <property type="entry name" value="PAC"/>
    <property type="match status" value="1"/>
</dbReference>
<dbReference type="EMBL" id="JACONW010000003">
    <property type="protein sequence ID" value="MBC3948488.1"/>
    <property type="molecule type" value="Genomic_DNA"/>
</dbReference>
<dbReference type="SUPFAM" id="SSF55874">
    <property type="entry name" value="ATPase domain of HSP90 chaperone/DNA topoisomerase II/histidine kinase"/>
    <property type="match status" value="1"/>
</dbReference>
<dbReference type="SMART" id="SM00091">
    <property type="entry name" value="PAS"/>
    <property type="match status" value="1"/>
</dbReference>
<keyword evidence="5" id="KW-0547">Nucleotide-binding</keyword>
<evidence type="ECO:0000256" key="8">
    <source>
        <dbReference type="ARBA" id="ARBA00023026"/>
    </source>
</evidence>
<dbReference type="SUPFAM" id="SSF55785">
    <property type="entry name" value="PYP-like sensor domain (PAS domain)"/>
    <property type="match status" value="1"/>
</dbReference>
<evidence type="ECO:0000256" key="2">
    <source>
        <dbReference type="ARBA" id="ARBA00012438"/>
    </source>
</evidence>
<dbReference type="InterPro" id="IPR003594">
    <property type="entry name" value="HATPase_dom"/>
</dbReference>
<evidence type="ECO:0000313" key="11">
    <source>
        <dbReference type="Proteomes" id="UP000651852"/>
    </source>
</evidence>
<evidence type="ECO:0000259" key="9">
    <source>
        <dbReference type="PROSITE" id="PS50113"/>
    </source>
</evidence>
<dbReference type="Pfam" id="PF13581">
    <property type="entry name" value="HATPase_c_2"/>
    <property type="match status" value="1"/>
</dbReference>
<keyword evidence="3" id="KW-0597">Phosphoprotein</keyword>